<proteinExistence type="predicted"/>
<protein>
    <recommendedName>
        <fullName evidence="4">Cyclin N-terminal domain-containing protein</fullName>
    </recommendedName>
</protein>
<feature type="compositionally biased region" description="Low complexity" evidence="1">
    <location>
        <begin position="194"/>
        <end position="204"/>
    </location>
</feature>
<gene>
    <name evidence="2" type="ORF">CVT24_008575</name>
</gene>
<keyword evidence="3" id="KW-1185">Reference proteome</keyword>
<comment type="caution">
    <text evidence="2">The sequence shown here is derived from an EMBL/GenBank/DDBJ whole genome shotgun (WGS) entry which is preliminary data.</text>
</comment>
<organism evidence="2 3">
    <name type="scientific">Panaeolus cyanescens</name>
    <dbReference type="NCBI Taxonomy" id="181874"/>
    <lineage>
        <taxon>Eukaryota</taxon>
        <taxon>Fungi</taxon>
        <taxon>Dikarya</taxon>
        <taxon>Basidiomycota</taxon>
        <taxon>Agaricomycotina</taxon>
        <taxon>Agaricomycetes</taxon>
        <taxon>Agaricomycetidae</taxon>
        <taxon>Agaricales</taxon>
        <taxon>Agaricineae</taxon>
        <taxon>Galeropsidaceae</taxon>
        <taxon>Panaeolus</taxon>
    </lineage>
</organism>
<dbReference type="AlphaFoldDB" id="A0A409VKV8"/>
<evidence type="ECO:0000313" key="3">
    <source>
        <dbReference type="Proteomes" id="UP000284842"/>
    </source>
</evidence>
<evidence type="ECO:0000313" key="2">
    <source>
        <dbReference type="EMBL" id="PPQ66867.1"/>
    </source>
</evidence>
<evidence type="ECO:0008006" key="4">
    <source>
        <dbReference type="Google" id="ProtNLM"/>
    </source>
</evidence>
<dbReference type="EMBL" id="NHTK01006032">
    <property type="protein sequence ID" value="PPQ66867.1"/>
    <property type="molecule type" value="Genomic_DNA"/>
</dbReference>
<dbReference type="STRING" id="181874.A0A409VKV8"/>
<dbReference type="Proteomes" id="UP000284842">
    <property type="component" value="Unassembled WGS sequence"/>
</dbReference>
<accession>A0A409VKV8</accession>
<feature type="region of interest" description="Disordered" evidence="1">
    <location>
        <begin position="179"/>
        <end position="204"/>
    </location>
</feature>
<evidence type="ECO:0000256" key="1">
    <source>
        <dbReference type="SAM" id="MobiDB-lite"/>
    </source>
</evidence>
<dbReference type="OrthoDB" id="3033202at2759"/>
<dbReference type="InParanoid" id="A0A409VKV8"/>
<name>A0A409VKV8_9AGAR</name>
<feature type="compositionally biased region" description="Polar residues" evidence="1">
    <location>
        <begin position="182"/>
        <end position="192"/>
    </location>
</feature>
<reference evidence="2 3" key="1">
    <citation type="journal article" date="2018" name="Evol. Lett.">
        <title>Horizontal gene cluster transfer increased hallucinogenic mushroom diversity.</title>
        <authorList>
            <person name="Reynolds H.T."/>
            <person name="Vijayakumar V."/>
            <person name="Gluck-Thaler E."/>
            <person name="Korotkin H.B."/>
            <person name="Matheny P.B."/>
            <person name="Slot J.C."/>
        </authorList>
    </citation>
    <scope>NUCLEOTIDE SEQUENCE [LARGE SCALE GENOMIC DNA]</scope>
    <source>
        <strain evidence="2 3">2629</strain>
    </source>
</reference>
<sequence length="289" mass="32445">MRPFTESFRYNRLPSTPGRDATADHDLYGSVCANYMIYLFASARYLYPSPRSVWQERLPTFIASVLGHSGLDLAVLIVAMTYLCKYKEANIFSVAYDDDAYRLFLASYMVAAQVSSDYDDELRQGALPPWIQAAAGEKFTDEELLGMQDSFRLSLKGDVRVDPDLYVLFQKIFKKSIRGTKSHSSPSGSTYLHPSMRSSPRSTVVVTPPPLYEETLARSKILCGSPISPARTATELAEEDRQILASLFLTSAAAYPTSRASRPSIKQKFATFLRRLDVRSSRRRKCNAI</sequence>